<dbReference type="Gene3D" id="3.40.250.10">
    <property type="entry name" value="Rhodanese-like domain"/>
    <property type="match status" value="1"/>
</dbReference>
<keyword evidence="2" id="KW-0808">Transferase</keyword>
<protein>
    <submittedName>
        <fullName evidence="2 3">Sulfurtransferase</fullName>
    </submittedName>
</protein>
<accession>A0A327X4N4</accession>
<evidence type="ECO:0000313" key="2">
    <source>
        <dbReference type="EMBL" id="RAK01711.1"/>
    </source>
</evidence>
<dbReference type="SUPFAM" id="SSF52821">
    <property type="entry name" value="Rhodanese/Cell cycle control phosphatase"/>
    <property type="match status" value="1"/>
</dbReference>
<dbReference type="OrthoDB" id="9791096at2"/>
<proteinExistence type="predicted"/>
<evidence type="ECO:0000259" key="1">
    <source>
        <dbReference type="PROSITE" id="PS50206"/>
    </source>
</evidence>
<keyword evidence="5" id="KW-1185">Reference proteome</keyword>
<name>A0A327X4N4_9GAMM</name>
<dbReference type="EMBL" id="QLMD01000001">
    <property type="protein sequence ID" value="RAK01711.1"/>
    <property type="molecule type" value="Genomic_DNA"/>
</dbReference>
<dbReference type="InterPro" id="IPR001763">
    <property type="entry name" value="Rhodanese-like_dom"/>
</dbReference>
<dbReference type="SMART" id="SM00450">
    <property type="entry name" value="RHOD"/>
    <property type="match status" value="1"/>
</dbReference>
<dbReference type="CDD" id="cd00158">
    <property type="entry name" value="RHOD"/>
    <property type="match status" value="1"/>
</dbReference>
<dbReference type="PANTHER" id="PTHR43031">
    <property type="entry name" value="FAD-DEPENDENT OXIDOREDUCTASE"/>
    <property type="match status" value="1"/>
</dbReference>
<reference evidence="3 5" key="1">
    <citation type="journal article" date="2018" name="Front. Microbiol.">
        <title>Genome-Based Analysis Reveals the Taxonomy and Diversity of the Family Idiomarinaceae.</title>
        <authorList>
            <person name="Liu Y."/>
            <person name="Lai Q."/>
            <person name="Shao Z."/>
        </authorList>
    </citation>
    <scope>NUCLEOTIDE SEQUENCE [LARGE SCALE GENOMIC DNA]</scope>
    <source>
        <strain evidence="3 5">CF12-14</strain>
    </source>
</reference>
<dbReference type="RefSeq" id="WP_111568186.1">
    <property type="nucleotide sequence ID" value="NZ_PIPK01000001.1"/>
</dbReference>
<comment type="caution">
    <text evidence="2">The sequence shown here is derived from an EMBL/GenBank/DDBJ whole genome shotgun (WGS) entry which is preliminary data.</text>
</comment>
<dbReference type="InterPro" id="IPR050229">
    <property type="entry name" value="GlpE_sulfurtransferase"/>
</dbReference>
<organism evidence="2 4">
    <name type="scientific">Aliidiomarina maris</name>
    <dbReference type="NCBI Taxonomy" id="531312"/>
    <lineage>
        <taxon>Bacteria</taxon>
        <taxon>Pseudomonadati</taxon>
        <taxon>Pseudomonadota</taxon>
        <taxon>Gammaproteobacteria</taxon>
        <taxon>Alteromonadales</taxon>
        <taxon>Idiomarinaceae</taxon>
        <taxon>Aliidiomarina</taxon>
    </lineage>
</organism>
<evidence type="ECO:0000313" key="4">
    <source>
        <dbReference type="Proteomes" id="UP000249203"/>
    </source>
</evidence>
<evidence type="ECO:0000313" key="3">
    <source>
        <dbReference type="EMBL" id="RUO28531.1"/>
    </source>
</evidence>
<dbReference type="PROSITE" id="PS50206">
    <property type="entry name" value="RHODANESE_3"/>
    <property type="match status" value="1"/>
</dbReference>
<dbReference type="EMBL" id="PIPK01000001">
    <property type="protein sequence ID" value="RUO28531.1"/>
    <property type="molecule type" value="Genomic_DNA"/>
</dbReference>
<evidence type="ECO:0000313" key="5">
    <source>
        <dbReference type="Proteomes" id="UP000287865"/>
    </source>
</evidence>
<sequence>MKTAQQLVAEAKQRIQEVSVNDLAQVLETDALIIDTREPAEYADHHIAQAVNLPRGVLEFQLASHPQVVASGCAPEVALEQLRQRPTYLICRSGGRSALAADALQQMGLERVYSVAGGMQAWVDADKPVVK</sequence>
<dbReference type="Proteomes" id="UP000287865">
    <property type="component" value="Unassembled WGS sequence"/>
</dbReference>
<reference evidence="2 4" key="2">
    <citation type="submission" date="2018-06" db="EMBL/GenBank/DDBJ databases">
        <title>Genomic Encyclopedia of Type Strains, Phase III (KMG-III): the genomes of soil and plant-associated and newly described type strains.</title>
        <authorList>
            <person name="Whitman W."/>
        </authorList>
    </citation>
    <scope>NUCLEOTIDE SEQUENCE [LARGE SCALE GENOMIC DNA]</scope>
    <source>
        <strain evidence="2 4">CGMCC 1.15366</strain>
    </source>
</reference>
<dbReference type="Proteomes" id="UP000249203">
    <property type="component" value="Unassembled WGS sequence"/>
</dbReference>
<dbReference type="GO" id="GO:0016740">
    <property type="term" value="F:transferase activity"/>
    <property type="evidence" value="ECO:0007669"/>
    <property type="project" value="UniProtKB-KW"/>
</dbReference>
<dbReference type="Pfam" id="PF00581">
    <property type="entry name" value="Rhodanese"/>
    <property type="match status" value="1"/>
</dbReference>
<dbReference type="AlphaFoldDB" id="A0A327X4N4"/>
<dbReference type="PANTHER" id="PTHR43031:SF1">
    <property type="entry name" value="PYRIDINE NUCLEOTIDE-DISULPHIDE OXIDOREDUCTASE"/>
    <property type="match status" value="1"/>
</dbReference>
<gene>
    <name evidence="2" type="ORF">B0I24_101338</name>
    <name evidence="3" type="ORF">CWE07_01630</name>
</gene>
<dbReference type="InterPro" id="IPR036873">
    <property type="entry name" value="Rhodanese-like_dom_sf"/>
</dbReference>
<feature type="domain" description="Rhodanese" evidence="1">
    <location>
        <begin position="27"/>
        <end position="131"/>
    </location>
</feature>